<reference evidence="2 3" key="1">
    <citation type="journal article" date="2018" name="New Phytol.">
        <title>Phylogenomics of Endogonaceae and evolution of mycorrhizas within Mucoromycota.</title>
        <authorList>
            <person name="Chang Y."/>
            <person name="Desiro A."/>
            <person name="Na H."/>
            <person name="Sandor L."/>
            <person name="Lipzen A."/>
            <person name="Clum A."/>
            <person name="Barry K."/>
            <person name="Grigoriev I.V."/>
            <person name="Martin F.M."/>
            <person name="Stajich J.E."/>
            <person name="Smith M.E."/>
            <person name="Bonito G."/>
            <person name="Spatafora J.W."/>
        </authorList>
    </citation>
    <scope>NUCLEOTIDE SEQUENCE [LARGE SCALE GENOMIC DNA]</scope>
    <source>
        <strain evidence="2 3">GMNB39</strain>
    </source>
</reference>
<dbReference type="SUPFAM" id="SSF48371">
    <property type="entry name" value="ARM repeat"/>
    <property type="match status" value="1"/>
</dbReference>
<dbReference type="Pfam" id="PF25758">
    <property type="entry name" value="TPR_IPO11"/>
    <property type="match status" value="1"/>
</dbReference>
<keyword evidence="3" id="KW-1185">Reference proteome</keyword>
<dbReference type="GO" id="GO:0005829">
    <property type="term" value="C:cytosol"/>
    <property type="evidence" value="ECO:0007669"/>
    <property type="project" value="TreeGrafter"/>
</dbReference>
<evidence type="ECO:0000313" key="2">
    <source>
        <dbReference type="EMBL" id="RUP51926.1"/>
    </source>
</evidence>
<dbReference type="GO" id="GO:0006606">
    <property type="term" value="P:protein import into nucleus"/>
    <property type="evidence" value="ECO:0007669"/>
    <property type="project" value="TreeGrafter"/>
</dbReference>
<protein>
    <submittedName>
        <fullName evidence="2">Armadillo-type protein</fullName>
    </submittedName>
</protein>
<dbReference type="InterPro" id="IPR016024">
    <property type="entry name" value="ARM-type_fold"/>
</dbReference>
<evidence type="ECO:0000313" key="3">
    <source>
        <dbReference type="Proteomes" id="UP000268093"/>
    </source>
</evidence>
<accession>A0A433DML1</accession>
<dbReference type="OrthoDB" id="431626at2759"/>
<feature type="domain" description="Importin-7/11-like TPR repeats" evidence="1">
    <location>
        <begin position="166"/>
        <end position="418"/>
    </location>
</feature>
<sequence length="595" mass="65819">MVLSCFAEYPFSQGRAFVFASQFARILPANLSNQYVVAAVTALQASAATIPVKISALKAMNNFCQYLNRESVSPYQANILEGACQLLPSATEDSLILVLETLMAAAKLDENVTAQYEGAVVPLVLDIWQKYPAGTLIAKHHIVAGVVMDLFEELARNQALYPALSARALPLLHSTLTSGTEDSPMLSSAIDLVTALVRGGPSSLPPQYTQQIFLPLMHLLWATEDRDVLQSGEDCLKFLVQKDSTNIVQWRDATGKSGLDYIVQFVAKLLQPAQTESAALFVGDVLVKLIQKAGNNLAPVLPELLNAVVFRLATAESPTFIQVGMRSIIWGLGLIRFWYGLQLNPTLSLQSLVLVFAHLILAQQETVIEFLSNVNIEGHSGLQVVMNAWCENYESFQGYYSLKVSAIALSKMFLSTDPRVQALTVKGDLIVSQSNKIMTRSRTRQAPDQYTVLPVPVKIVKILVADLQNSMEAENDEDSIESGDEVVLLFNIIMAMGPQEGTDWEDVDESPFAPAEDYAFLSEMVNVGEEFESEDDERNDADLQNDPVFQTNLREYIIAFFRNCAAQNVNHFLDICQHHLSDDDKKKLEEAMKQQ</sequence>
<name>A0A433DML1_9FUNG</name>
<dbReference type="InterPro" id="IPR011989">
    <property type="entry name" value="ARM-like"/>
</dbReference>
<proteinExistence type="predicted"/>
<dbReference type="GO" id="GO:0005635">
    <property type="term" value="C:nuclear envelope"/>
    <property type="evidence" value="ECO:0007669"/>
    <property type="project" value="TreeGrafter"/>
</dbReference>
<comment type="caution">
    <text evidence="2">The sequence shown here is derived from an EMBL/GenBank/DDBJ whole genome shotgun (WGS) entry which is preliminary data.</text>
</comment>
<dbReference type="PANTHER" id="PTHR10997:SF9">
    <property type="entry name" value="IMPORTIN-9"/>
    <property type="match status" value="1"/>
</dbReference>
<dbReference type="AlphaFoldDB" id="A0A433DML1"/>
<dbReference type="EMBL" id="RBNI01000322">
    <property type="protein sequence ID" value="RUP51926.1"/>
    <property type="molecule type" value="Genomic_DNA"/>
</dbReference>
<evidence type="ECO:0000259" key="1">
    <source>
        <dbReference type="Pfam" id="PF25758"/>
    </source>
</evidence>
<dbReference type="Proteomes" id="UP000268093">
    <property type="component" value="Unassembled WGS sequence"/>
</dbReference>
<gene>
    <name evidence="2" type="ORF">BC936DRAFT_144360</name>
</gene>
<dbReference type="PANTHER" id="PTHR10997">
    <property type="entry name" value="IMPORTIN-7, 8, 11"/>
    <property type="match status" value="1"/>
</dbReference>
<dbReference type="Gene3D" id="1.25.10.10">
    <property type="entry name" value="Leucine-rich Repeat Variant"/>
    <property type="match status" value="1"/>
</dbReference>
<organism evidence="2 3">
    <name type="scientific">Jimgerdemannia flammicorona</name>
    <dbReference type="NCBI Taxonomy" id="994334"/>
    <lineage>
        <taxon>Eukaryota</taxon>
        <taxon>Fungi</taxon>
        <taxon>Fungi incertae sedis</taxon>
        <taxon>Mucoromycota</taxon>
        <taxon>Mucoromycotina</taxon>
        <taxon>Endogonomycetes</taxon>
        <taxon>Endogonales</taxon>
        <taxon>Endogonaceae</taxon>
        <taxon>Jimgerdemannia</taxon>
    </lineage>
</organism>
<dbReference type="InterPro" id="IPR058669">
    <property type="entry name" value="TPR_IPO7/11-like"/>
</dbReference>